<dbReference type="InParanoid" id="A0A2P6NGW7"/>
<dbReference type="Proteomes" id="UP000241769">
    <property type="component" value="Unassembled WGS sequence"/>
</dbReference>
<keyword evidence="3" id="KW-1185">Reference proteome</keyword>
<dbReference type="AlphaFoldDB" id="A0A2P6NGW7"/>
<organism evidence="2 3">
    <name type="scientific">Planoprotostelium fungivorum</name>
    <dbReference type="NCBI Taxonomy" id="1890364"/>
    <lineage>
        <taxon>Eukaryota</taxon>
        <taxon>Amoebozoa</taxon>
        <taxon>Evosea</taxon>
        <taxon>Variosea</taxon>
        <taxon>Cavosteliida</taxon>
        <taxon>Cavosteliaceae</taxon>
        <taxon>Planoprotostelium</taxon>
    </lineage>
</organism>
<evidence type="ECO:0000313" key="2">
    <source>
        <dbReference type="EMBL" id="PRP83182.1"/>
    </source>
</evidence>
<evidence type="ECO:0000313" key="3">
    <source>
        <dbReference type="Proteomes" id="UP000241769"/>
    </source>
</evidence>
<name>A0A2P6NGW7_9EUKA</name>
<keyword evidence="2" id="KW-0176">Collagen</keyword>
<feature type="region of interest" description="Disordered" evidence="1">
    <location>
        <begin position="82"/>
        <end position="165"/>
    </location>
</feature>
<evidence type="ECO:0000256" key="1">
    <source>
        <dbReference type="SAM" id="MobiDB-lite"/>
    </source>
</evidence>
<reference evidence="2 3" key="1">
    <citation type="journal article" date="2018" name="Genome Biol. Evol.">
        <title>Multiple Roots of Fruiting Body Formation in Amoebozoa.</title>
        <authorList>
            <person name="Hillmann F."/>
            <person name="Forbes G."/>
            <person name="Novohradska S."/>
            <person name="Ferling I."/>
            <person name="Riege K."/>
            <person name="Groth M."/>
            <person name="Westermann M."/>
            <person name="Marz M."/>
            <person name="Spaller T."/>
            <person name="Winckler T."/>
            <person name="Schaap P."/>
            <person name="Glockner G."/>
        </authorList>
    </citation>
    <scope>NUCLEOTIDE SEQUENCE [LARGE SCALE GENOMIC DNA]</scope>
    <source>
        <strain evidence="2 3">Jena</strain>
    </source>
</reference>
<dbReference type="EMBL" id="MDYQ01000087">
    <property type="protein sequence ID" value="PRP83182.1"/>
    <property type="molecule type" value="Genomic_DNA"/>
</dbReference>
<sequence length="165" mass="18946">MPLFSDSNKLNLELTPFQTELRSLTDKLNSPIAMDMQVFMLKRWNRLLVEEPEVSNSTVEDIVQDFTVDQSHIFTWLARRMSDRREEPSDLVDAHWNEPNLDEGDGATNQEQHMDTEGNDGQAEGKEDEEDEEGEEDKENEEGEEGEETRRTKRNAGAYPLLTGS</sequence>
<accession>A0A2P6NGW7</accession>
<feature type="compositionally biased region" description="Basic and acidic residues" evidence="1">
    <location>
        <begin position="82"/>
        <end position="96"/>
    </location>
</feature>
<gene>
    <name evidence="2" type="ORF">PROFUN_09346</name>
</gene>
<protein>
    <submittedName>
        <fullName evidence="2">Collagen triple helix repeat protein</fullName>
    </submittedName>
</protein>
<proteinExistence type="predicted"/>
<comment type="caution">
    <text evidence="2">The sequence shown here is derived from an EMBL/GenBank/DDBJ whole genome shotgun (WGS) entry which is preliminary data.</text>
</comment>
<feature type="compositionally biased region" description="Acidic residues" evidence="1">
    <location>
        <begin position="126"/>
        <end position="147"/>
    </location>
</feature>